<feature type="region of interest" description="Disordered" evidence="11">
    <location>
        <begin position="359"/>
        <end position="382"/>
    </location>
</feature>
<comment type="subunit">
    <text evidence="9">Homodimer.</text>
</comment>
<dbReference type="PRINTS" id="PR00625">
    <property type="entry name" value="JDOMAIN"/>
</dbReference>
<dbReference type="PANTHER" id="PTHR43096">
    <property type="entry name" value="DNAJ HOMOLOG 1, MITOCHONDRIAL-RELATED"/>
    <property type="match status" value="1"/>
</dbReference>
<feature type="repeat" description="CXXCXGXG motif" evidence="9">
    <location>
        <begin position="161"/>
        <end position="168"/>
    </location>
</feature>
<dbReference type="Pfam" id="PF00226">
    <property type="entry name" value="DnaJ"/>
    <property type="match status" value="1"/>
</dbReference>
<dbReference type="PROSITE" id="PS00636">
    <property type="entry name" value="DNAJ_1"/>
    <property type="match status" value="1"/>
</dbReference>
<comment type="cofactor">
    <cofactor evidence="9">
        <name>Zn(2+)</name>
        <dbReference type="ChEBI" id="CHEBI:29105"/>
    </cofactor>
    <text evidence="9">Binds 2 Zn(2+) ions per monomer.</text>
</comment>
<organism evidence="14 15">
    <name type="scientific">Pedobacter gandavensis</name>
    <dbReference type="NCBI Taxonomy" id="2679963"/>
    <lineage>
        <taxon>Bacteria</taxon>
        <taxon>Pseudomonadati</taxon>
        <taxon>Bacteroidota</taxon>
        <taxon>Sphingobacteriia</taxon>
        <taxon>Sphingobacteriales</taxon>
        <taxon>Sphingobacteriaceae</taxon>
        <taxon>Pedobacter</taxon>
    </lineage>
</organism>
<dbReference type="Gene3D" id="2.10.230.10">
    <property type="entry name" value="Heat shock protein DnaJ, cysteine-rich domain"/>
    <property type="match status" value="1"/>
</dbReference>
<dbReference type="InterPro" id="IPR001623">
    <property type="entry name" value="DnaJ_domain"/>
</dbReference>
<dbReference type="HAMAP" id="MF_01152">
    <property type="entry name" value="DnaJ"/>
    <property type="match status" value="1"/>
</dbReference>
<dbReference type="SMART" id="SM00271">
    <property type="entry name" value="DnaJ"/>
    <property type="match status" value="1"/>
</dbReference>
<comment type="caution">
    <text evidence="14">The sequence shown here is derived from an EMBL/GenBank/DDBJ whole genome shotgun (WGS) entry which is preliminary data.</text>
</comment>
<dbReference type="Gene3D" id="2.60.260.20">
    <property type="entry name" value="Urease metallochaperone UreE, N-terminal domain"/>
    <property type="match status" value="2"/>
</dbReference>
<comment type="function">
    <text evidence="9">Participates actively in the response to hyperosmotic and heat shock by preventing the aggregation of stress-denatured proteins and by disaggregating proteins, also in an autonomous, DnaK-independent fashion. Unfolded proteins bind initially to DnaJ; upon interaction with the DnaJ-bound protein, DnaK hydrolyzes its bound ATP, resulting in the formation of a stable complex. GrpE releases ADP from DnaK; ATP binding to DnaK triggers the release of the substrate protein, thus completing the reaction cycle. Several rounds of ATP-dependent interactions between DnaJ, DnaK and GrpE are required for fully efficient folding. Also involved, together with DnaK and GrpE, in the DNA replication of plasmids through activation of initiation proteins.</text>
</comment>
<keyword evidence="4 9" id="KW-0677">Repeat</keyword>
<dbReference type="PANTHER" id="PTHR43096:SF48">
    <property type="entry name" value="CHAPERONE PROTEIN DNAJ"/>
    <property type="match status" value="1"/>
</dbReference>
<keyword evidence="7 9" id="KW-0346">Stress response</keyword>
<feature type="binding site" evidence="9">
    <location>
        <position position="204"/>
    </location>
    <ligand>
        <name>Zn(2+)</name>
        <dbReference type="ChEBI" id="CHEBI:29105"/>
        <label>2</label>
    </ligand>
</feature>
<keyword evidence="5 9" id="KW-0863">Zinc-finger</keyword>
<reference evidence="14 15" key="1">
    <citation type="submission" date="2019-11" db="EMBL/GenBank/DDBJ databases">
        <title>Description of Pedobacter sp. LMG 31462T.</title>
        <authorList>
            <person name="Carlier A."/>
            <person name="Qi S."/>
            <person name="Vandamme P."/>
        </authorList>
    </citation>
    <scope>NUCLEOTIDE SEQUENCE [LARGE SCALE GENOMIC DNA]</scope>
    <source>
        <strain evidence="14 15">LMG 31462</strain>
    </source>
</reference>
<dbReference type="SUPFAM" id="SSF49493">
    <property type="entry name" value="HSP40/DnaJ peptide-binding domain"/>
    <property type="match status" value="2"/>
</dbReference>
<evidence type="ECO:0000256" key="11">
    <source>
        <dbReference type="SAM" id="MobiDB-lite"/>
    </source>
</evidence>
<dbReference type="Proteomes" id="UP000636110">
    <property type="component" value="Unassembled WGS sequence"/>
</dbReference>
<dbReference type="InterPro" id="IPR018253">
    <property type="entry name" value="DnaJ_domain_CS"/>
</dbReference>
<feature type="binding site" evidence="9">
    <location>
        <position position="164"/>
    </location>
    <ligand>
        <name>Zn(2+)</name>
        <dbReference type="ChEBI" id="CHEBI:29105"/>
        <label>1</label>
    </ligand>
</feature>
<dbReference type="InterPro" id="IPR002939">
    <property type="entry name" value="DnaJ_C"/>
</dbReference>
<dbReference type="CDD" id="cd06257">
    <property type="entry name" value="DnaJ"/>
    <property type="match status" value="1"/>
</dbReference>
<dbReference type="Pfam" id="PF01556">
    <property type="entry name" value="DnaJ_C"/>
    <property type="match status" value="1"/>
</dbReference>
<evidence type="ECO:0000256" key="2">
    <source>
        <dbReference type="ARBA" id="ARBA00022705"/>
    </source>
</evidence>
<dbReference type="RefSeq" id="WP_182961347.1">
    <property type="nucleotide sequence ID" value="NZ_WNXC01000010.1"/>
</dbReference>
<name>A0ABR6F1R6_9SPHI</name>
<feature type="repeat" description="CXXCXGXG motif" evidence="9">
    <location>
        <begin position="218"/>
        <end position="225"/>
    </location>
</feature>
<comment type="similarity">
    <text evidence="9">Belongs to the DnaJ family.</text>
</comment>
<evidence type="ECO:0000256" key="1">
    <source>
        <dbReference type="ARBA" id="ARBA00022490"/>
    </source>
</evidence>
<evidence type="ECO:0000313" key="14">
    <source>
        <dbReference type="EMBL" id="MBB2151475.1"/>
    </source>
</evidence>
<feature type="zinc finger region" description="CR-type" evidence="10">
    <location>
        <begin position="148"/>
        <end position="230"/>
    </location>
</feature>
<sequence>MSKRDYYDVLGVSKGSSAEEIKKAYRKLAIKFHPDKNPDDKSAEDKFKEAAEAYEILSNPEKKQRYDHYGHAGVGGASGGGGGYGGGGMNMEDIFSQFGDIFGGGGGSPFDSFFGGGGQQSRGGGRRVAKGTNLRIKVKLTLEEIANGVEKKIKVNKQVSCKTCDGSGAKDRNSVSTCQTCGGSGAVRRVTNTILGQMQTTSTCPTCNGSGSQITSKCTSCHGEGITRGEETITINIPAGVSDGMQLSMSGKGNAAPQGGIPGDLIILIEEIPHESLKREGNNVVYDLHVSIVDAALGYSAEVPTIDGKAKIKIEPGTQSGKLLRLKGKGIPEINSYHRGDEIIHVNIWTPKALSSEERSMLEKLRESPNFKPQPGKNDKSFFEKMKEYFD</sequence>
<protein>
    <recommendedName>
        <fullName evidence="9">Chaperone protein DnaJ</fullName>
    </recommendedName>
</protein>
<feature type="binding site" evidence="9">
    <location>
        <position position="178"/>
    </location>
    <ligand>
        <name>Zn(2+)</name>
        <dbReference type="ChEBI" id="CHEBI:29105"/>
        <label>2</label>
    </ligand>
</feature>
<dbReference type="InterPro" id="IPR036869">
    <property type="entry name" value="J_dom_sf"/>
</dbReference>
<dbReference type="InterPro" id="IPR001305">
    <property type="entry name" value="HSP_DnaJ_Cys-rich_dom"/>
</dbReference>
<dbReference type="Gene3D" id="1.10.287.110">
    <property type="entry name" value="DnaJ domain"/>
    <property type="match status" value="1"/>
</dbReference>
<feature type="compositionally biased region" description="Basic and acidic residues" evidence="11">
    <location>
        <begin position="359"/>
        <end position="369"/>
    </location>
</feature>
<keyword evidence="15" id="KW-1185">Reference proteome</keyword>
<feature type="binding site" evidence="9">
    <location>
        <position position="161"/>
    </location>
    <ligand>
        <name>Zn(2+)</name>
        <dbReference type="ChEBI" id="CHEBI:29105"/>
        <label>1</label>
    </ligand>
</feature>
<evidence type="ECO:0000259" key="12">
    <source>
        <dbReference type="PROSITE" id="PS50076"/>
    </source>
</evidence>
<evidence type="ECO:0000256" key="4">
    <source>
        <dbReference type="ARBA" id="ARBA00022737"/>
    </source>
</evidence>
<evidence type="ECO:0000259" key="13">
    <source>
        <dbReference type="PROSITE" id="PS51188"/>
    </source>
</evidence>
<dbReference type="InterPro" id="IPR008971">
    <property type="entry name" value="HSP40/DnaJ_pept-bd"/>
</dbReference>
<comment type="domain">
    <text evidence="9">The J domain is necessary and sufficient to stimulate DnaK ATPase activity. Zinc center 1 plays an important role in the autonomous, DnaK-independent chaperone activity of DnaJ. Zinc center 2 is essential for interaction with DnaK and for DnaJ activity.</text>
</comment>
<evidence type="ECO:0000256" key="5">
    <source>
        <dbReference type="ARBA" id="ARBA00022771"/>
    </source>
</evidence>
<feature type="domain" description="J" evidence="12">
    <location>
        <begin position="5"/>
        <end position="70"/>
    </location>
</feature>
<feature type="binding site" evidence="9">
    <location>
        <position position="221"/>
    </location>
    <ligand>
        <name>Zn(2+)</name>
        <dbReference type="ChEBI" id="CHEBI:29105"/>
        <label>1</label>
    </ligand>
</feature>
<keyword evidence="1 9" id="KW-0963">Cytoplasm</keyword>
<dbReference type="InterPro" id="IPR036410">
    <property type="entry name" value="HSP_DnaJ_Cys-rich_dom_sf"/>
</dbReference>
<feature type="binding site" evidence="9">
    <location>
        <position position="218"/>
    </location>
    <ligand>
        <name>Zn(2+)</name>
        <dbReference type="ChEBI" id="CHEBI:29105"/>
        <label>1</label>
    </ligand>
</feature>
<evidence type="ECO:0000256" key="8">
    <source>
        <dbReference type="ARBA" id="ARBA00023186"/>
    </source>
</evidence>
<keyword evidence="8 9" id="KW-0143">Chaperone</keyword>
<keyword evidence="3 9" id="KW-0479">Metal-binding</keyword>
<evidence type="ECO:0000256" key="9">
    <source>
        <dbReference type="HAMAP-Rule" id="MF_01152"/>
    </source>
</evidence>
<dbReference type="PROSITE" id="PS51188">
    <property type="entry name" value="ZF_CR"/>
    <property type="match status" value="1"/>
</dbReference>
<accession>A0ABR6F1R6</accession>
<proteinExistence type="inferred from homology"/>
<dbReference type="EMBL" id="WNXC01000010">
    <property type="protein sequence ID" value="MBB2151475.1"/>
    <property type="molecule type" value="Genomic_DNA"/>
</dbReference>
<dbReference type="NCBIfam" id="NF008035">
    <property type="entry name" value="PRK10767.1"/>
    <property type="match status" value="1"/>
</dbReference>
<dbReference type="InterPro" id="IPR012724">
    <property type="entry name" value="DnaJ"/>
</dbReference>
<dbReference type="CDD" id="cd10719">
    <property type="entry name" value="DnaJ_zf"/>
    <property type="match status" value="1"/>
</dbReference>
<dbReference type="CDD" id="cd10747">
    <property type="entry name" value="DnaJ_C"/>
    <property type="match status" value="1"/>
</dbReference>
<feature type="domain" description="CR-type" evidence="13">
    <location>
        <begin position="148"/>
        <end position="230"/>
    </location>
</feature>
<dbReference type="SUPFAM" id="SSF57938">
    <property type="entry name" value="DnaJ/Hsp40 cysteine-rich domain"/>
    <property type="match status" value="1"/>
</dbReference>
<feature type="binding site" evidence="9">
    <location>
        <position position="207"/>
    </location>
    <ligand>
        <name>Zn(2+)</name>
        <dbReference type="ChEBI" id="CHEBI:29105"/>
        <label>2</label>
    </ligand>
</feature>
<keyword evidence="2 9" id="KW-0235">DNA replication</keyword>
<dbReference type="Pfam" id="PF00684">
    <property type="entry name" value="DnaJ_CXXCXGXG"/>
    <property type="match status" value="1"/>
</dbReference>
<feature type="binding site" evidence="9">
    <location>
        <position position="181"/>
    </location>
    <ligand>
        <name>Zn(2+)</name>
        <dbReference type="ChEBI" id="CHEBI:29105"/>
        <label>2</label>
    </ligand>
</feature>
<dbReference type="PROSITE" id="PS50076">
    <property type="entry name" value="DNAJ_2"/>
    <property type="match status" value="1"/>
</dbReference>
<evidence type="ECO:0000256" key="3">
    <source>
        <dbReference type="ARBA" id="ARBA00022723"/>
    </source>
</evidence>
<dbReference type="NCBIfam" id="TIGR02349">
    <property type="entry name" value="DnaJ_bact"/>
    <property type="match status" value="1"/>
</dbReference>
<evidence type="ECO:0000256" key="6">
    <source>
        <dbReference type="ARBA" id="ARBA00022833"/>
    </source>
</evidence>
<comment type="subcellular location">
    <subcellularLocation>
        <location evidence="9">Cytoplasm</location>
    </subcellularLocation>
</comment>
<feature type="repeat" description="CXXCXGXG motif" evidence="9">
    <location>
        <begin position="204"/>
        <end position="211"/>
    </location>
</feature>
<dbReference type="SUPFAM" id="SSF46565">
    <property type="entry name" value="Chaperone J-domain"/>
    <property type="match status" value="1"/>
</dbReference>
<keyword evidence="6 9" id="KW-0862">Zinc</keyword>
<evidence type="ECO:0000313" key="15">
    <source>
        <dbReference type="Proteomes" id="UP000636110"/>
    </source>
</evidence>
<evidence type="ECO:0000256" key="7">
    <source>
        <dbReference type="ARBA" id="ARBA00023016"/>
    </source>
</evidence>
<gene>
    <name evidence="9 14" type="primary">dnaJ</name>
    <name evidence="14" type="ORF">GM920_21425</name>
</gene>
<feature type="repeat" description="CXXCXGXG motif" evidence="9">
    <location>
        <begin position="178"/>
        <end position="185"/>
    </location>
</feature>
<evidence type="ECO:0000256" key="10">
    <source>
        <dbReference type="PROSITE-ProRule" id="PRU00546"/>
    </source>
</evidence>